<name>A0A812LB34_9DINO</name>
<comment type="catalytic activity">
    <reaction evidence="1">
        <text>[protein]-peptidylproline (omega=180) = [protein]-peptidylproline (omega=0)</text>
        <dbReference type="Rhea" id="RHEA:16237"/>
        <dbReference type="Rhea" id="RHEA-COMP:10747"/>
        <dbReference type="Rhea" id="RHEA-COMP:10748"/>
        <dbReference type="ChEBI" id="CHEBI:83833"/>
        <dbReference type="ChEBI" id="CHEBI:83834"/>
        <dbReference type="EC" id="5.2.1.8"/>
    </reaction>
</comment>
<dbReference type="InterPro" id="IPR046357">
    <property type="entry name" value="PPIase_dom_sf"/>
</dbReference>
<dbReference type="InterPro" id="IPR051370">
    <property type="entry name" value="PPIase_Pin1"/>
</dbReference>
<evidence type="ECO:0000256" key="1">
    <source>
        <dbReference type="ARBA" id="ARBA00000971"/>
    </source>
</evidence>
<proteinExistence type="predicted"/>
<comment type="caution">
    <text evidence="7">The sequence shown here is derived from an EMBL/GenBank/DDBJ whole genome shotgun (WGS) entry which is preliminary data.</text>
</comment>
<dbReference type="PANTHER" id="PTHR10657:SF4">
    <property type="entry name" value="PEPTIDYL-PROLYL CIS-TRANS ISOMERASE-RELATED"/>
    <property type="match status" value="1"/>
</dbReference>
<keyword evidence="3 5" id="KW-0697">Rotamase</keyword>
<dbReference type="InterPro" id="IPR000297">
    <property type="entry name" value="PPIase_PpiC"/>
</dbReference>
<feature type="domain" description="PpiC" evidence="6">
    <location>
        <begin position="160"/>
        <end position="297"/>
    </location>
</feature>
<dbReference type="Gene3D" id="3.10.50.40">
    <property type="match status" value="1"/>
</dbReference>
<dbReference type="Pfam" id="PF00639">
    <property type="entry name" value="Rotamase"/>
    <property type="match status" value="1"/>
</dbReference>
<organism evidence="7 8">
    <name type="scientific">Symbiodinium natans</name>
    <dbReference type="NCBI Taxonomy" id="878477"/>
    <lineage>
        <taxon>Eukaryota</taxon>
        <taxon>Sar</taxon>
        <taxon>Alveolata</taxon>
        <taxon>Dinophyceae</taxon>
        <taxon>Suessiales</taxon>
        <taxon>Symbiodiniaceae</taxon>
        <taxon>Symbiodinium</taxon>
    </lineage>
</organism>
<dbReference type="GO" id="GO:0003755">
    <property type="term" value="F:peptidyl-prolyl cis-trans isomerase activity"/>
    <property type="evidence" value="ECO:0007669"/>
    <property type="project" value="UniProtKB-KW"/>
</dbReference>
<gene>
    <name evidence="7" type="primary">PIN1</name>
    <name evidence="7" type="ORF">SNAT2548_LOCUS10441</name>
</gene>
<protein>
    <recommendedName>
        <fullName evidence="2">peptidylprolyl isomerase</fullName>
        <ecNumber evidence="2">5.2.1.8</ecNumber>
    </recommendedName>
</protein>
<dbReference type="EC" id="5.2.1.8" evidence="2"/>
<sequence length="297" mass="31850">MAVNQVLPSPRALDSAAVSVWSQVSDDGRRVAVRLGKGARAGGVGGAVVTSSPDVQTVFLESPERHPFLVLSSSAVPLKVAELLALAEDFPLQPRAFCGEVASRASEMANSPCTAVQVNFLPEHSTQAEGHPPAAKKARVAHVGPGPSGVASELILVKATQSMRLRHILVKFHEGAKPAEDPKAAWASRTRAEAERLLRSAITEIRRDRKSWTKTPKDVTELISLSSKKFIELCRKLSDCETAQKGALACGDLGWVAPEARAAMSEHFKEVCDILQPGQWSDIVASHQGLHLVQRVA</sequence>
<evidence type="ECO:0000256" key="4">
    <source>
        <dbReference type="ARBA" id="ARBA00023235"/>
    </source>
</evidence>
<evidence type="ECO:0000256" key="2">
    <source>
        <dbReference type="ARBA" id="ARBA00013194"/>
    </source>
</evidence>
<evidence type="ECO:0000313" key="8">
    <source>
        <dbReference type="Proteomes" id="UP000604046"/>
    </source>
</evidence>
<dbReference type="PROSITE" id="PS50198">
    <property type="entry name" value="PPIC_PPIASE_2"/>
    <property type="match status" value="1"/>
</dbReference>
<dbReference type="EMBL" id="CAJNDS010000868">
    <property type="protein sequence ID" value="CAE7238253.1"/>
    <property type="molecule type" value="Genomic_DNA"/>
</dbReference>
<evidence type="ECO:0000313" key="7">
    <source>
        <dbReference type="EMBL" id="CAE7238253.1"/>
    </source>
</evidence>
<dbReference type="AlphaFoldDB" id="A0A812LB34"/>
<reference evidence="7" key="1">
    <citation type="submission" date="2021-02" db="EMBL/GenBank/DDBJ databases">
        <authorList>
            <person name="Dougan E. K."/>
            <person name="Rhodes N."/>
            <person name="Thang M."/>
            <person name="Chan C."/>
        </authorList>
    </citation>
    <scope>NUCLEOTIDE SEQUENCE</scope>
</reference>
<dbReference type="Proteomes" id="UP000604046">
    <property type="component" value="Unassembled WGS sequence"/>
</dbReference>
<evidence type="ECO:0000259" key="6">
    <source>
        <dbReference type="PROSITE" id="PS50198"/>
    </source>
</evidence>
<keyword evidence="8" id="KW-1185">Reference proteome</keyword>
<accession>A0A812LB34</accession>
<dbReference type="GO" id="GO:0005634">
    <property type="term" value="C:nucleus"/>
    <property type="evidence" value="ECO:0007669"/>
    <property type="project" value="TreeGrafter"/>
</dbReference>
<evidence type="ECO:0000256" key="5">
    <source>
        <dbReference type="PROSITE-ProRule" id="PRU00278"/>
    </source>
</evidence>
<keyword evidence="4 5" id="KW-0413">Isomerase</keyword>
<dbReference type="SUPFAM" id="SSF54534">
    <property type="entry name" value="FKBP-like"/>
    <property type="match status" value="1"/>
</dbReference>
<evidence type="ECO:0000256" key="3">
    <source>
        <dbReference type="ARBA" id="ARBA00023110"/>
    </source>
</evidence>
<dbReference type="GO" id="GO:0005829">
    <property type="term" value="C:cytosol"/>
    <property type="evidence" value="ECO:0007669"/>
    <property type="project" value="TreeGrafter"/>
</dbReference>
<dbReference type="PANTHER" id="PTHR10657">
    <property type="entry name" value="PEPTIDYL-PROLYL CIS-TRANS ISOMERASE"/>
    <property type="match status" value="1"/>
</dbReference>